<dbReference type="InParanoid" id="A0A0P0WQG0"/>
<dbReference type="STRING" id="39947.A0A0P0WQG0"/>
<evidence type="ECO:0000256" key="3">
    <source>
        <dbReference type="ARBA" id="ARBA00023015"/>
    </source>
</evidence>
<dbReference type="InterPro" id="IPR044676">
    <property type="entry name" value="EOBI/EOBII-like_plant"/>
</dbReference>
<dbReference type="Proteomes" id="UP000059680">
    <property type="component" value="Chromosome 5"/>
</dbReference>
<keyword evidence="5" id="KW-0804">Transcription</keyword>
<feature type="domain" description="Myb-like" evidence="8">
    <location>
        <begin position="17"/>
        <end position="50"/>
    </location>
</feature>
<dbReference type="Gene3D" id="1.10.10.60">
    <property type="entry name" value="Homeodomain-like"/>
    <property type="match status" value="1"/>
</dbReference>
<evidence type="ECO:0000256" key="2">
    <source>
        <dbReference type="ARBA" id="ARBA00022737"/>
    </source>
</evidence>
<evidence type="ECO:0000256" key="7">
    <source>
        <dbReference type="SAM" id="MobiDB-lite"/>
    </source>
</evidence>
<dbReference type="PANTHER" id="PTHR45675:SF44">
    <property type="entry name" value="TRANSCRIPTION FACTOR MYB24"/>
    <property type="match status" value="1"/>
</dbReference>
<keyword evidence="6" id="KW-0539">Nucleus</keyword>
<keyword evidence="10" id="KW-1185">Reference proteome</keyword>
<dbReference type="GO" id="GO:0003700">
    <property type="term" value="F:DNA-binding transcription factor activity"/>
    <property type="evidence" value="ECO:0007669"/>
    <property type="project" value="InterPro"/>
</dbReference>
<keyword evidence="4" id="KW-0238">DNA-binding</keyword>
<dbReference type="SUPFAM" id="SSF46689">
    <property type="entry name" value="Homeodomain-like"/>
    <property type="match status" value="1"/>
</dbReference>
<dbReference type="SMR" id="A0A0P0WQG0"/>
<reference evidence="9 10" key="3">
    <citation type="journal article" date="2013" name="Rice">
        <title>Improvement of the Oryza sativa Nipponbare reference genome using next generation sequence and optical map data.</title>
        <authorList>
            <person name="Kawahara Y."/>
            <person name="de la Bastide M."/>
            <person name="Hamilton J.P."/>
            <person name="Kanamori H."/>
            <person name="McCombie W.R."/>
            <person name="Ouyang S."/>
            <person name="Schwartz D.C."/>
            <person name="Tanaka T."/>
            <person name="Wu J."/>
            <person name="Zhou S."/>
            <person name="Childs K.L."/>
            <person name="Davidson R.M."/>
            <person name="Lin H."/>
            <person name="Quesada-Ocampo L."/>
            <person name="Vaillancourt B."/>
            <person name="Sakai H."/>
            <person name="Lee S.S."/>
            <person name="Kim J."/>
            <person name="Numa H."/>
            <person name="Itoh T."/>
            <person name="Buell C.R."/>
            <person name="Matsumoto T."/>
        </authorList>
    </citation>
    <scope>NUCLEOTIDE SEQUENCE [LARGE SCALE GENOMIC DNA]</scope>
    <source>
        <strain evidence="10">cv. Nipponbare</strain>
    </source>
</reference>
<evidence type="ECO:0000256" key="4">
    <source>
        <dbReference type="ARBA" id="ARBA00023125"/>
    </source>
</evidence>
<feature type="region of interest" description="Disordered" evidence="7">
    <location>
        <begin position="81"/>
        <end position="104"/>
    </location>
</feature>
<evidence type="ECO:0000256" key="1">
    <source>
        <dbReference type="ARBA" id="ARBA00004123"/>
    </source>
</evidence>
<evidence type="ECO:0000259" key="8">
    <source>
        <dbReference type="PROSITE" id="PS50090"/>
    </source>
</evidence>
<comment type="subcellular location">
    <subcellularLocation>
        <location evidence="1">Nucleus</location>
    </subcellularLocation>
</comment>
<dbReference type="InterPro" id="IPR009057">
    <property type="entry name" value="Homeodomain-like_sf"/>
</dbReference>
<dbReference type="PaxDb" id="39947-A0A0P0WQG0"/>
<evidence type="ECO:0000256" key="5">
    <source>
        <dbReference type="ARBA" id="ARBA00023163"/>
    </source>
</evidence>
<keyword evidence="3" id="KW-0805">Transcription regulation</keyword>
<gene>
    <name evidence="9" type="ordered locus">Os05g0568200</name>
    <name evidence="9" type="ORF">OSNPB_050568200</name>
</gene>
<evidence type="ECO:0000256" key="6">
    <source>
        <dbReference type="ARBA" id="ARBA00023242"/>
    </source>
</evidence>
<accession>A0A0P0WQG0</accession>
<dbReference type="FunFam" id="1.10.10.60:FF:000834">
    <property type="match status" value="1"/>
</dbReference>
<evidence type="ECO:0000313" key="10">
    <source>
        <dbReference type="Proteomes" id="UP000059680"/>
    </source>
</evidence>
<dbReference type="PROSITE" id="PS50090">
    <property type="entry name" value="MYB_LIKE"/>
    <property type="match status" value="1"/>
</dbReference>
<evidence type="ECO:0000313" key="9">
    <source>
        <dbReference type="EMBL" id="BAS95397.1"/>
    </source>
</evidence>
<keyword evidence="2" id="KW-0677">Repeat</keyword>
<feature type="compositionally biased region" description="Acidic residues" evidence="7">
    <location>
        <begin position="91"/>
        <end position="104"/>
    </location>
</feature>
<reference evidence="9 10" key="2">
    <citation type="journal article" date="2013" name="Plant Cell Physiol.">
        <title>Rice Annotation Project Database (RAP-DB): an integrative and interactive database for rice genomics.</title>
        <authorList>
            <person name="Sakai H."/>
            <person name="Lee S.S."/>
            <person name="Tanaka T."/>
            <person name="Numa H."/>
            <person name="Kim J."/>
            <person name="Kawahara Y."/>
            <person name="Wakimoto H."/>
            <person name="Yang C.C."/>
            <person name="Iwamoto M."/>
            <person name="Abe T."/>
            <person name="Yamada Y."/>
            <person name="Muto A."/>
            <person name="Inokuchi H."/>
            <person name="Ikemura T."/>
            <person name="Matsumoto T."/>
            <person name="Sasaki T."/>
            <person name="Itoh T."/>
        </authorList>
    </citation>
    <scope>NUCLEOTIDE SEQUENCE [LARGE SCALE GENOMIC DNA]</scope>
    <source>
        <strain evidence="10">cv. Nipponbare</strain>
    </source>
</reference>
<dbReference type="AlphaFoldDB" id="A0A0P0WQG0"/>
<dbReference type="GO" id="GO:0043565">
    <property type="term" value="F:sequence-specific DNA binding"/>
    <property type="evidence" value="ECO:0000318"/>
    <property type="project" value="GO_Central"/>
</dbReference>
<proteinExistence type="predicted"/>
<name>A0A0P0WQG0_ORYSJ</name>
<dbReference type="GO" id="GO:0005634">
    <property type="term" value="C:nucleus"/>
    <property type="evidence" value="ECO:0000318"/>
    <property type="project" value="GO_Central"/>
</dbReference>
<dbReference type="Pfam" id="PF00249">
    <property type="entry name" value="Myb_DNA-binding"/>
    <property type="match status" value="1"/>
</dbReference>
<dbReference type="EMBL" id="AP014961">
    <property type="protein sequence ID" value="BAS95397.1"/>
    <property type="molecule type" value="Genomic_DNA"/>
</dbReference>
<sequence>MQYTVEGSGGGGVQTVEAAVRKGPWTMEEDLSLVNYIAANGEGAWNTLARAAVLADKILEGIIDRLITWILQVVQDCKVPSWPDRQRGQELLEDQDTEEAQEKH</sequence>
<organism evidence="9 10">
    <name type="scientific">Oryza sativa subsp. japonica</name>
    <name type="common">Rice</name>
    <dbReference type="NCBI Taxonomy" id="39947"/>
    <lineage>
        <taxon>Eukaryota</taxon>
        <taxon>Viridiplantae</taxon>
        <taxon>Streptophyta</taxon>
        <taxon>Embryophyta</taxon>
        <taxon>Tracheophyta</taxon>
        <taxon>Spermatophyta</taxon>
        <taxon>Magnoliopsida</taxon>
        <taxon>Liliopsida</taxon>
        <taxon>Poales</taxon>
        <taxon>Poaceae</taxon>
        <taxon>BOP clade</taxon>
        <taxon>Oryzoideae</taxon>
        <taxon>Oryzeae</taxon>
        <taxon>Oryzinae</taxon>
        <taxon>Oryza</taxon>
        <taxon>Oryza sativa</taxon>
    </lineage>
</organism>
<dbReference type="PANTHER" id="PTHR45675">
    <property type="entry name" value="MYB TRANSCRIPTION FACTOR-RELATED-RELATED"/>
    <property type="match status" value="1"/>
</dbReference>
<dbReference type="GO" id="GO:0006355">
    <property type="term" value="P:regulation of DNA-templated transcription"/>
    <property type="evidence" value="ECO:0000318"/>
    <property type="project" value="GO_Central"/>
</dbReference>
<reference evidence="10" key="1">
    <citation type="journal article" date="2005" name="Nature">
        <title>The map-based sequence of the rice genome.</title>
        <authorList>
            <consortium name="International rice genome sequencing project (IRGSP)"/>
            <person name="Matsumoto T."/>
            <person name="Wu J."/>
            <person name="Kanamori H."/>
            <person name="Katayose Y."/>
            <person name="Fujisawa M."/>
            <person name="Namiki N."/>
            <person name="Mizuno H."/>
            <person name="Yamamoto K."/>
            <person name="Antonio B.A."/>
            <person name="Baba T."/>
            <person name="Sakata K."/>
            <person name="Nagamura Y."/>
            <person name="Aoki H."/>
            <person name="Arikawa K."/>
            <person name="Arita K."/>
            <person name="Bito T."/>
            <person name="Chiden Y."/>
            <person name="Fujitsuka N."/>
            <person name="Fukunaka R."/>
            <person name="Hamada M."/>
            <person name="Harada C."/>
            <person name="Hayashi A."/>
            <person name="Hijishita S."/>
            <person name="Honda M."/>
            <person name="Hosokawa S."/>
            <person name="Ichikawa Y."/>
            <person name="Idonuma A."/>
            <person name="Iijima M."/>
            <person name="Ikeda M."/>
            <person name="Ikeno M."/>
            <person name="Ito K."/>
            <person name="Ito S."/>
            <person name="Ito T."/>
            <person name="Ito Y."/>
            <person name="Ito Y."/>
            <person name="Iwabuchi A."/>
            <person name="Kamiya K."/>
            <person name="Karasawa W."/>
            <person name="Kurita K."/>
            <person name="Katagiri S."/>
            <person name="Kikuta A."/>
            <person name="Kobayashi H."/>
            <person name="Kobayashi N."/>
            <person name="Machita K."/>
            <person name="Maehara T."/>
            <person name="Masukawa M."/>
            <person name="Mizubayashi T."/>
            <person name="Mukai Y."/>
            <person name="Nagasaki H."/>
            <person name="Nagata Y."/>
            <person name="Naito S."/>
            <person name="Nakashima M."/>
            <person name="Nakama Y."/>
            <person name="Nakamichi Y."/>
            <person name="Nakamura M."/>
            <person name="Meguro A."/>
            <person name="Negishi M."/>
            <person name="Ohta I."/>
            <person name="Ohta T."/>
            <person name="Okamoto M."/>
            <person name="Ono N."/>
            <person name="Saji S."/>
            <person name="Sakaguchi M."/>
            <person name="Sakai K."/>
            <person name="Shibata M."/>
            <person name="Shimokawa T."/>
            <person name="Song J."/>
            <person name="Takazaki Y."/>
            <person name="Terasawa K."/>
            <person name="Tsugane M."/>
            <person name="Tsuji K."/>
            <person name="Ueda S."/>
            <person name="Waki K."/>
            <person name="Yamagata H."/>
            <person name="Yamamoto M."/>
            <person name="Yamamoto S."/>
            <person name="Yamane H."/>
            <person name="Yoshiki S."/>
            <person name="Yoshihara R."/>
            <person name="Yukawa K."/>
            <person name="Zhong H."/>
            <person name="Yano M."/>
            <person name="Yuan Q."/>
            <person name="Ouyang S."/>
            <person name="Liu J."/>
            <person name="Jones K.M."/>
            <person name="Gansberger K."/>
            <person name="Moffat K."/>
            <person name="Hill J."/>
            <person name="Bera J."/>
            <person name="Fadrosh D."/>
            <person name="Jin S."/>
            <person name="Johri S."/>
            <person name="Kim M."/>
            <person name="Overton L."/>
            <person name="Reardon M."/>
            <person name="Tsitrin T."/>
            <person name="Vuong H."/>
            <person name="Weaver B."/>
            <person name="Ciecko A."/>
            <person name="Tallon L."/>
            <person name="Jackson J."/>
            <person name="Pai G."/>
            <person name="Aken S.V."/>
            <person name="Utterback T."/>
            <person name="Reidmuller S."/>
            <person name="Feldblyum T."/>
            <person name="Hsiao J."/>
            <person name="Zismann V."/>
            <person name="Iobst S."/>
            <person name="de Vazeille A.R."/>
            <person name="Buell C.R."/>
            <person name="Ying K."/>
            <person name="Li Y."/>
            <person name="Lu T."/>
            <person name="Huang Y."/>
            <person name="Zhao Q."/>
            <person name="Feng Q."/>
            <person name="Zhang L."/>
            <person name="Zhu J."/>
            <person name="Weng Q."/>
            <person name="Mu J."/>
            <person name="Lu Y."/>
            <person name="Fan D."/>
            <person name="Liu Y."/>
            <person name="Guan J."/>
            <person name="Zhang Y."/>
            <person name="Yu S."/>
            <person name="Liu X."/>
            <person name="Zhang Y."/>
            <person name="Hong G."/>
            <person name="Han B."/>
            <person name="Choisne N."/>
            <person name="Demange N."/>
            <person name="Orjeda G."/>
            <person name="Samain S."/>
            <person name="Cattolico L."/>
            <person name="Pelletier E."/>
            <person name="Couloux A."/>
            <person name="Segurens B."/>
            <person name="Wincker P."/>
            <person name="D'Hont A."/>
            <person name="Scarpelli C."/>
            <person name="Weissenbach J."/>
            <person name="Salanoubat M."/>
            <person name="Quetier F."/>
            <person name="Yu Y."/>
            <person name="Kim H.R."/>
            <person name="Rambo T."/>
            <person name="Currie J."/>
            <person name="Collura K."/>
            <person name="Luo M."/>
            <person name="Yang T."/>
            <person name="Ammiraju J.S.S."/>
            <person name="Engler F."/>
            <person name="Soderlund C."/>
            <person name="Wing R.A."/>
            <person name="Palmer L.E."/>
            <person name="de la Bastide M."/>
            <person name="Spiegel L."/>
            <person name="Nascimento L."/>
            <person name="Zutavern T."/>
            <person name="O'Shaughnessy A."/>
            <person name="Dike S."/>
            <person name="Dedhia N."/>
            <person name="Preston R."/>
            <person name="Balija V."/>
            <person name="McCombie W.R."/>
            <person name="Chow T."/>
            <person name="Chen H."/>
            <person name="Chung M."/>
            <person name="Chen C."/>
            <person name="Shaw J."/>
            <person name="Wu H."/>
            <person name="Hsiao K."/>
            <person name="Chao Y."/>
            <person name="Chu M."/>
            <person name="Cheng C."/>
            <person name="Hour A."/>
            <person name="Lee P."/>
            <person name="Lin S."/>
            <person name="Lin Y."/>
            <person name="Liou J."/>
            <person name="Liu S."/>
            <person name="Hsing Y."/>
            <person name="Raghuvanshi S."/>
            <person name="Mohanty A."/>
            <person name="Bharti A.K."/>
            <person name="Gaur A."/>
            <person name="Gupta V."/>
            <person name="Kumar D."/>
            <person name="Ravi V."/>
            <person name="Vij S."/>
            <person name="Kapur A."/>
            <person name="Khurana P."/>
            <person name="Khurana P."/>
            <person name="Khurana J.P."/>
            <person name="Tyagi A.K."/>
            <person name="Gaikwad K."/>
            <person name="Singh A."/>
            <person name="Dalal V."/>
            <person name="Srivastava S."/>
            <person name="Dixit A."/>
            <person name="Pal A.K."/>
            <person name="Ghazi I.A."/>
            <person name="Yadav M."/>
            <person name="Pandit A."/>
            <person name="Bhargava A."/>
            <person name="Sureshbabu K."/>
            <person name="Batra K."/>
            <person name="Sharma T.R."/>
            <person name="Mohapatra T."/>
            <person name="Singh N.K."/>
            <person name="Messing J."/>
            <person name="Nelson A.B."/>
            <person name="Fuks G."/>
            <person name="Kavchok S."/>
            <person name="Keizer G."/>
            <person name="Linton E."/>
            <person name="Llaca V."/>
            <person name="Song R."/>
            <person name="Tanyolac B."/>
            <person name="Young S."/>
            <person name="Ho-Il K."/>
            <person name="Hahn J.H."/>
            <person name="Sangsakoo G."/>
            <person name="Vanavichit A."/>
            <person name="de Mattos Luiz.A.T."/>
            <person name="Zimmer P.D."/>
            <person name="Malone G."/>
            <person name="Dellagostin O."/>
            <person name="de Oliveira A.C."/>
            <person name="Bevan M."/>
            <person name="Bancroft I."/>
            <person name="Minx P."/>
            <person name="Cordum H."/>
            <person name="Wilson R."/>
            <person name="Cheng Z."/>
            <person name="Jin W."/>
            <person name="Jiang J."/>
            <person name="Leong S.A."/>
            <person name="Iwama H."/>
            <person name="Gojobori T."/>
            <person name="Itoh T."/>
            <person name="Niimura Y."/>
            <person name="Fujii Y."/>
            <person name="Habara T."/>
            <person name="Sakai H."/>
            <person name="Sato Y."/>
            <person name="Wilson G."/>
            <person name="Kumar K."/>
            <person name="McCouch S."/>
            <person name="Juretic N."/>
            <person name="Hoen D."/>
            <person name="Wright S."/>
            <person name="Bruskiewich R."/>
            <person name="Bureau T."/>
            <person name="Miyao A."/>
            <person name="Hirochika H."/>
            <person name="Nishikawa T."/>
            <person name="Kadowaki K."/>
            <person name="Sugiura M."/>
            <person name="Burr B."/>
            <person name="Sasaki T."/>
        </authorList>
    </citation>
    <scope>NUCLEOTIDE SEQUENCE [LARGE SCALE GENOMIC DNA]</scope>
    <source>
        <strain evidence="10">cv. Nipponbare</strain>
    </source>
</reference>
<dbReference type="InterPro" id="IPR001005">
    <property type="entry name" value="SANT/Myb"/>
</dbReference>
<protein>
    <submittedName>
        <fullName evidence="9">Os05g0568200 protein</fullName>
    </submittedName>
</protein>